<reference evidence="1" key="1">
    <citation type="submission" date="2022-06" db="EMBL/GenBank/DDBJ databases">
        <title>Natrinema sp. a new haloarchaeum isolate from saline soil.</title>
        <authorList>
            <person name="Strakova D."/>
            <person name="Galisteo C."/>
            <person name="Sanchez-Porro C."/>
            <person name="Ventosa A."/>
        </authorList>
    </citation>
    <scope>NUCLEOTIDE SEQUENCE</scope>
    <source>
        <strain evidence="1">S1CR25-10</strain>
    </source>
</reference>
<dbReference type="RefSeq" id="WP_277521453.1">
    <property type="nucleotide sequence ID" value="NZ_JAMQOT010000003.1"/>
</dbReference>
<keyword evidence="2" id="KW-1185">Reference proteome</keyword>
<dbReference type="AlphaFoldDB" id="A0A9Q4Q3B2"/>
<evidence type="ECO:0000313" key="1">
    <source>
        <dbReference type="EMBL" id="MDF9745937.1"/>
    </source>
</evidence>
<accession>A0A9Q4Q3B2</accession>
<name>A0A9Q4Q3B2_9EURY</name>
<proteinExistence type="predicted"/>
<sequence>MAAKTTVEMTPPDIRLPNYLVLARFGGVQVIAQLADDTVSVDDAVEFAGKHRLRAEQRTEKPRLTAVEDPAD</sequence>
<gene>
    <name evidence="1" type="ORF">NDI89_10125</name>
</gene>
<dbReference type="EMBL" id="JAMQOT010000003">
    <property type="protein sequence ID" value="MDF9745937.1"/>
    <property type="molecule type" value="Genomic_DNA"/>
</dbReference>
<dbReference type="Proteomes" id="UP001154061">
    <property type="component" value="Unassembled WGS sequence"/>
</dbReference>
<protein>
    <submittedName>
        <fullName evidence="1">Uncharacterized protein</fullName>
    </submittedName>
</protein>
<organism evidence="1 2">
    <name type="scientific">Natrinema salsiterrestre</name>
    <dbReference type="NCBI Taxonomy" id="2950540"/>
    <lineage>
        <taxon>Archaea</taxon>
        <taxon>Methanobacteriati</taxon>
        <taxon>Methanobacteriota</taxon>
        <taxon>Stenosarchaea group</taxon>
        <taxon>Halobacteria</taxon>
        <taxon>Halobacteriales</taxon>
        <taxon>Natrialbaceae</taxon>
        <taxon>Natrinema</taxon>
    </lineage>
</organism>
<comment type="caution">
    <text evidence="1">The sequence shown here is derived from an EMBL/GenBank/DDBJ whole genome shotgun (WGS) entry which is preliminary data.</text>
</comment>
<evidence type="ECO:0000313" key="2">
    <source>
        <dbReference type="Proteomes" id="UP001154061"/>
    </source>
</evidence>